<organism evidence="1 2">
    <name type="scientific">Stentor coeruleus</name>
    <dbReference type="NCBI Taxonomy" id="5963"/>
    <lineage>
        <taxon>Eukaryota</taxon>
        <taxon>Sar</taxon>
        <taxon>Alveolata</taxon>
        <taxon>Ciliophora</taxon>
        <taxon>Postciliodesmatophora</taxon>
        <taxon>Heterotrichea</taxon>
        <taxon>Heterotrichida</taxon>
        <taxon>Stentoridae</taxon>
        <taxon>Stentor</taxon>
    </lineage>
</organism>
<keyword evidence="2" id="KW-1185">Reference proteome</keyword>
<name>A0A1R2CPU5_9CILI</name>
<protein>
    <submittedName>
        <fullName evidence="1">Uncharacterized protein</fullName>
    </submittedName>
</protein>
<reference evidence="1 2" key="1">
    <citation type="submission" date="2016-11" db="EMBL/GenBank/DDBJ databases">
        <title>The macronuclear genome of Stentor coeruleus: a giant cell with tiny introns.</title>
        <authorList>
            <person name="Slabodnick M."/>
            <person name="Ruby J.G."/>
            <person name="Reiff S.B."/>
            <person name="Swart E.C."/>
            <person name="Gosai S."/>
            <person name="Prabakaran S."/>
            <person name="Witkowska E."/>
            <person name="Larue G.E."/>
            <person name="Fisher S."/>
            <person name="Freeman R.M."/>
            <person name="Gunawardena J."/>
            <person name="Chu W."/>
            <person name="Stover N.A."/>
            <person name="Gregory B.D."/>
            <person name="Nowacki M."/>
            <person name="Derisi J."/>
            <person name="Roy S.W."/>
            <person name="Marshall W.F."/>
            <person name="Sood P."/>
        </authorList>
    </citation>
    <scope>NUCLEOTIDE SEQUENCE [LARGE SCALE GENOMIC DNA]</scope>
    <source>
        <strain evidence="1">WM001</strain>
    </source>
</reference>
<dbReference type="Proteomes" id="UP000187209">
    <property type="component" value="Unassembled WGS sequence"/>
</dbReference>
<proteinExistence type="predicted"/>
<dbReference type="EMBL" id="MPUH01000090">
    <property type="protein sequence ID" value="OMJ91013.1"/>
    <property type="molecule type" value="Genomic_DNA"/>
</dbReference>
<dbReference type="AlphaFoldDB" id="A0A1R2CPU5"/>
<comment type="caution">
    <text evidence="1">The sequence shown here is derived from an EMBL/GenBank/DDBJ whole genome shotgun (WGS) entry which is preliminary data.</text>
</comment>
<accession>A0A1R2CPU5</accession>
<evidence type="ECO:0000313" key="2">
    <source>
        <dbReference type="Proteomes" id="UP000187209"/>
    </source>
</evidence>
<gene>
    <name evidence="1" type="ORF">SteCoe_6475</name>
</gene>
<evidence type="ECO:0000313" key="1">
    <source>
        <dbReference type="EMBL" id="OMJ91013.1"/>
    </source>
</evidence>
<sequence length="369" mass="41517">MSESKDQSIYSQCIYSARNQTSKAKDMLIQQLSSSIFSPQSESSEIALRPKKRLFRDNSSEELSHGIKRVDTPTNLMLRPTDHSAEDLFGSFNNEIKQKKSTFLGQSASRESLLDKEKSIKKVVKCTPMLHLKKNDSPSKPPLVAPSHDRKTLTEAKIRDLTPNFYPKPEDTKVQEIQIKGLKPNDDELSIKQMCQGLHFIDISPVYDNVTGNCSGTANIKLRTHAKTPDIEKVKKSFADKGLEAISVTPQRGKKNNYLQSHIGFLDSSLQQEEKRLNANNLTSSERKRALLGTSDDLFGNSPGTGKWEGQKNDNPEIKEVRKATENLKKWDSYKHLNTKSPITGSKIYAGGYSRPTISSRKKEIAYKE</sequence>
<dbReference type="OrthoDB" id="325840at2759"/>